<evidence type="ECO:0000256" key="1">
    <source>
        <dbReference type="SAM" id="MobiDB-lite"/>
    </source>
</evidence>
<accession>A0ABT9B102</accession>
<feature type="region of interest" description="Disordered" evidence="1">
    <location>
        <begin position="29"/>
        <end position="51"/>
    </location>
</feature>
<dbReference type="Proteomes" id="UP001233314">
    <property type="component" value="Unassembled WGS sequence"/>
</dbReference>
<dbReference type="InterPro" id="IPR023459">
    <property type="entry name" value="Tscrpt_elong_fac_GreA/B_fam"/>
</dbReference>
<evidence type="ECO:0000313" key="3">
    <source>
        <dbReference type="Proteomes" id="UP001233314"/>
    </source>
</evidence>
<reference evidence="2 3" key="1">
    <citation type="submission" date="2023-07" db="EMBL/GenBank/DDBJ databases">
        <title>Nocardioides sp. nov WY-20 isolated from soil.</title>
        <authorList>
            <person name="Liu B."/>
            <person name="Wan Y."/>
        </authorList>
    </citation>
    <scope>NUCLEOTIDE SEQUENCE [LARGE SCALE GENOMIC DNA]</scope>
    <source>
        <strain evidence="2 3">WY-20</strain>
    </source>
</reference>
<protein>
    <recommendedName>
        <fullName evidence="4">Transcription elongation factor GreA/GreB C-terminal domain-containing protein</fullName>
    </recommendedName>
</protein>
<keyword evidence="3" id="KW-1185">Reference proteome</keyword>
<name>A0ABT9B102_9ACTN</name>
<sequence length="150" mass="15382">MDQAAKQRIKAALVARATEALDALRAQVRDDDAASRIPEGDTYQDDDLSQADEAGDLGALLEISLSRQQAALDAAQALDVAPTDVVGPGAVVCFDGSSYVVGVLSDAFEVDGVTYEGISGDSPVGEAIAGLRAGDTFTVNGQSHTLDTVA</sequence>
<evidence type="ECO:0008006" key="4">
    <source>
        <dbReference type="Google" id="ProtNLM"/>
    </source>
</evidence>
<dbReference type="EMBL" id="JAUQTA010000001">
    <property type="protein sequence ID" value="MDO7868080.1"/>
    <property type="molecule type" value="Genomic_DNA"/>
</dbReference>
<comment type="caution">
    <text evidence="2">The sequence shown here is derived from an EMBL/GenBank/DDBJ whole genome shotgun (WGS) entry which is preliminary data.</text>
</comment>
<gene>
    <name evidence="2" type="ORF">Q5722_06835</name>
</gene>
<evidence type="ECO:0000313" key="2">
    <source>
        <dbReference type="EMBL" id="MDO7868080.1"/>
    </source>
</evidence>
<dbReference type="PIRSF" id="PIRSF006092">
    <property type="entry name" value="GreA_GreB"/>
    <property type="match status" value="1"/>
</dbReference>
<dbReference type="RefSeq" id="WP_305027456.1">
    <property type="nucleotide sequence ID" value="NZ_JAUQTA010000001.1"/>
</dbReference>
<proteinExistence type="predicted"/>
<feature type="compositionally biased region" description="Acidic residues" evidence="1">
    <location>
        <begin position="42"/>
        <end position="51"/>
    </location>
</feature>
<organism evidence="2 3">
    <name type="scientific">Nocardioides jiangxiensis</name>
    <dbReference type="NCBI Taxonomy" id="3064524"/>
    <lineage>
        <taxon>Bacteria</taxon>
        <taxon>Bacillati</taxon>
        <taxon>Actinomycetota</taxon>
        <taxon>Actinomycetes</taxon>
        <taxon>Propionibacteriales</taxon>
        <taxon>Nocardioidaceae</taxon>
        <taxon>Nocardioides</taxon>
    </lineage>
</organism>